<dbReference type="AlphaFoldDB" id="A0A0G4EVZ8"/>
<evidence type="ECO:0008006" key="4">
    <source>
        <dbReference type="Google" id="ProtNLM"/>
    </source>
</evidence>
<evidence type="ECO:0000256" key="1">
    <source>
        <dbReference type="SAM" id="MobiDB-lite"/>
    </source>
</evidence>
<dbReference type="InterPro" id="IPR013083">
    <property type="entry name" value="Znf_RING/FYVE/PHD"/>
</dbReference>
<evidence type="ECO:0000313" key="2">
    <source>
        <dbReference type="EMBL" id="CEM02272.1"/>
    </source>
</evidence>
<feature type="compositionally biased region" description="Pro residues" evidence="1">
    <location>
        <begin position="228"/>
        <end position="238"/>
    </location>
</feature>
<dbReference type="InParanoid" id="A0A0G4EVZ8"/>
<dbReference type="Proteomes" id="UP000041254">
    <property type="component" value="Unassembled WGS sequence"/>
</dbReference>
<dbReference type="Gene3D" id="2.60.40.10">
    <property type="entry name" value="Immunoglobulins"/>
    <property type="match status" value="1"/>
</dbReference>
<dbReference type="Gene3D" id="3.30.40.10">
    <property type="entry name" value="Zinc/RING finger domain, C3HC4 (zinc finger)"/>
    <property type="match status" value="1"/>
</dbReference>
<feature type="compositionally biased region" description="Polar residues" evidence="1">
    <location>
        <begin position="436"/>
        <end position="452"/>
    </location>
</feature>
<protein>
    <recommendedName>
        <fullName evidence="4">CBM20 domain-containing protein</fullName>
    </recommendedName>
</protein>
<keyword evidence="3" id="KW-1185">Reference proteome</keyword>
<feature type="region of interest" description="Disordered" evidence="1">
    <location>
        <begin position="216"/>
        <end position="316"/>
    </location>
</feature>
<organism evidence="2 3">
    <name type="scientific">Vitrella brassicaformis (strain CCMP3155)</name>
    <dbReference type="NCBI Taxonomy" id="1169540"/>
    <lineage>
        <taxon>Eukaryota</taxon>
        <taxon>Sar</taxon>
        <taxon>Alveolata</taxon>
        <taxon>Colpodellida</taxon>
        <taxon>Vitrellaceae</taxon>
        <taxon>Vitrella</taxon>
    </lineage>
</organism>
<accession>A0A0G4EVZ8</accession>
<name>A0A0G4EVZ8_VITBC</name>
<dbReference type="PhylomeDB" id="A0A0G4EVZ8"/>
<dbReference type="EMBL" id="CDMY01000322">
    <property type="protein sequence ID" value="CEM02272.1"/>
    <property type="molecule type" value="Genomic_DNA"/>
</dbReference>
<gene>
    <name evidence="2" type="ORF">Vbra_20895</name>
</gene>
<sequence length="563" mass="62468">MLVEVRYRTGWSECMMRYSCSSQDRWLDVTMEADGRRAGWLKARVEVPDGSGGIMEFVMHNGRGTWDNPPDWYGHRNYQVPLPADNSPALLIVTLSNGTIDAVDVPQDLAPAVAETSVGAVAGLTQCSVCFGDYHHEDLHRQPQVLRCGEQEAHTDTRTHKGRRSQCRGFIDHHPRGRRRAVCPTCRVETPEADVHINYGLRDILEKLLTATAAAAPASATNNTTHPHPTPPAPPIPPSSHDALVPPRQRQQQADGQDDTNAIAPPSRTPASGGSASVSRRAGTLLSGVEKDGVVREGMAGPQPSGARQRQRQRQQANSNLFIIAAAHGAQQASVLRRSGTLPLSPFVSDGQDHHHHHQHQQRQQQQQRDDRHEGGVQRERRPHRYYRNYGGRVRERGTPQRPIAEQTPTNRTGGSASLHRGVQSEEVGRDATAGPQPSRTQRQGPQANNNPLAIAAHGTQQASVSRCSGTLPCGVPYEVVREGSGRTPTAFERVTYDDIAWTDRFEGNRIAWRNSGAECRVSDWSEWMREALLEMREGEVRRVNDDRYGRFVQLQLVRILDR</sequence>
<feature type="compositionally biased region" description="Basic and acidic residues" evidence="1">
    <location>
        <begin position="368"/>
        <end position="380"/>
    </location>
</feature>
<feature type="region of interest" description="Disordered" evidence="1">
    <location>
        <begin position="152"/>
        <end position="171"/>
    </location>
</feature>
<reference evidence="2 3" key="1">
    <citation type="submission" date="2014-11" db="EMBL/GenBank/DDBJ databases">
        <authorList>
            <person name="Zhu J."/>
            <person name="Qi W."/>
            <person name="Song R."/>
        </authorList>
    </citation>
    <scope>NUCLEOTIDE SEQUENCE [LARGE SCALE GENOMIC DNA]</scope>
</reference>
<dbReference type="InterPro" id="IPR013783">
    <property type="entry name" value="Ig-like_fold"/>
</dbReference>
<feature type="region of interest" description="Disordered" evidence="1">
    <location>
        <begin position="341"/>
        <end position="452"/>
    </location>
</feature>
<dbReference type="OrthoDB" id="426324at2759"/>
<feature type="compositionally biased region" description="Polar residues" evidence="1">
    <location>
        <begin position="407"/>
        <end position="416"/>
    </location>
</feature>
<evidence type="ECO:0000313" key="3">
    <source>
        <dbReference type="Proteomes" id="UP000041254"/>
    </source>
</evidence>
<feature type="compositionally biased region" description="Low complexity" evidence="1">
    <location>
        <begin position="271"/>
        <end position="283"/>
    </location>
</feature>
<dbReference type="VEuPathDB" id="CryptoDB:Vbra_20895"/>
<proteinExistence type="predicted"/>
<feature type="compositionally biased region" description="Low complexity" evidence="1">
    <location>
        <begin position="216"/>
        <end position="227"/>
    </location>
</feature>